<comment type="caution">
    <text evidence="1">The sequence shown here is derived from an EMBL/GenBank/DDBJ whole genome shotgun (WGS) entry which is preliminary data.</text>
</comment>
<proteinExistence type="predicted"/>
<name>A0A7U9Q1H2_9ACTN</name>
<organism evidence="1 2">
    <name type="scientific">Streptomyces chrestomyceticus JCM 4735</name>
    <dbReference type="NCBI Taxonomy" id="1306181"/>
    <lineage>
        <taxon>Bacteria</taxon>
        <taxon>Bacillati</taxon>
        <taxon>Actinomycetota</taxon>
        <taxon>Actinomycetes</taxon>
        <taxon>Kitasatosporales</taxon>
        <taxon>Streptomycetaceae</taxon>
        <taxon>Streptomyces</taxon>
    </lineage>
</organism>
<dbReference type="Proteomes" id="UP000287830">
    <property type="component" value="Unassembled WGS sequence"/>
</dbReference>
<reference evidence="1 2" key="1">
    <citation type="submission" date="2018-11" db="EMBL/GenBank/DDBJ databases">
        <title>Whole genome sequence of Streptomyces chrestomyceticus NBRC 13444(T).</title>
        <authorList>
            <person name="Komaki H."/>
            <person name="Tamura T."/>
        </authorList>
    </citation>
    <scope>NUCLEOTIDE SEQUENCE [LARGE SCALE GENOMIC DNA]</scope>
    <source>
        <strain evidence="1 2">NBRC 13444</strain>
    </source>
</reference>
<evidence type="ECO:0000313" key="1">
    <source>
        <dbReference type="EMBL" id="GCD39668.1"/>
    </source>
</evidence>
<gene>
    <name evidence="1" type="ORF">OEIGOIKO_07524</name>
</gene>
<protein>
    <submittedName>
        <fullName evidence="1">Uncharacterized protein</fullName>
    </submittedName>
</protein>
<accession>A0A7U9Q1H2</accession>
<dbReference type="AlphaFoldDB" id="A0A7U9Q1H2"/>
<sequence length="151" mass="17010">MDENRDADLLLEQLLGRIEEYYDAVPRSAARAEDFGTLTLFVRDGRGWPYYARPALGRTGDAVTTAEVERVRDRQRELGVPENFEWVAENSPHLRAAVEESGLVVHEHPLLALDLSRGGQRKRRGRGRHRGLRVQLGRELLVGPGRRCASG</sequence>
<dbReference type="EMBL" id="BHZC01000001">
    <property type="protein sequence ID" value="GCD39668.1"/>
    <property type="molecule type" value="Genomic_DNA"/>
</dbReference>
<dbReference type="Gene3D" id="3.40.630.30">
    <property type="match status" value="1"/>
</dbReference>
<evidence type="ECO:0000313" key="2">
    <source>
        <dbReference type="Proteomes" id="UP000287830"/>
    </source>
</evidence>